<dbReference type="GO" id="GO:0005524">
    <property type="term" value="F:ATP binding"/>
    <property type="evidence" value="ECO:0007669"/>
    <property type="project" value="UniProtKB-KW"/>
</dbReference>
<proteinExistence type="predicted"/>
<dbReference type="KEGG" id="fsm:CCS41_06075"/>
<dbReference type="EMBL" id="CP021659">
    <property type="protein sequence ID" value="AWK14064.1"/>
    <property type="molecule type" value="Genomic_DNA"/>
</dbReference>
<dbReference type="RefSeq" id="WP_119797319.1">
    <property type="nucleotide sequence ID" value="NZ_CP021659.1"/>
</dbReference>
<gene>
    <name evidence="1" type="ORF">CCS41_05540</name>
    <name evidence="2" type="ORF">CCS41_06075</name>
</gene>
<dbReference type="SUPFAM" id="SSF52540">
    <property type="entry name" value="P-loop containing nucleoside triphosphate hydrolases"/>
    <property type="match status" value="1"/>
</dbReference>
<evidence type="ECO:0000313" key="1">
    <source>
        <dbReference type="EMBL" id="AWK14064.1"/>
    </source>
</evidence>
<dbReference type="Proteomes" id="UP000261875">
    <property type="component" value="Chromosome"/>
</dbReference>
<evidence type="ECO:0000313" key="3">
    <source>
        <dbReference type="Proteomes" id="UP000261875"/>
    </source>
</evidence>
<dbReference type="EMBL" id="CP021659">
    <property type="protein sequence ID" value="AWK14145.1"/>
    <property type="molecule type" value="Genomic_DNA"/>
</dbReference>
<accession>A0A2U8I7I1</accession>
<protein>
    <submittedName>
        <fullName evidence="2">ATP-binding protein</fullName>
    </submittedName>
</protein>
<sequence>MGTATLILGESGTGKSASLRNLNPKACLLIQPINKPLPFRSSGWLPWDKKNPDTALYVVDIWHTIMTAIGKAHAYGKKIVIIDDFQYVMAHEFMRRADEKSYDKFTEIGGHAWNIIYSAIHNTPPELRIYFLSHTEETASGKTKIKTIGKMLDEKITLEGMFTLVLRTCVKDGRYVFTTQNDGADTVKSPMGMFDRHEIDNDLAGVDATVCHYYHLDTGHNTEGHAA</sequence>
<dbReference type="KEGG" id="fsm:CCS41_05540"/>
<keyword evidence="2" id="KW-0067">ATP-binding</keyword>
<dbReference type="InterPro" id="IPR027417">
    <property type="entry name" value="P-loop_NTPase"/>
</dbReference>
<dbReference type="OrthoDB" id="8606643at2"/>
<keyword evidence="3" id="KW-1185">Reference proteome</keyword>
<organism evidence="2 3">
    <name type="scientific">Candidatus Fukatsuia symbiotica</name>
    <dbReference type="NCBI Taxonomy" id="1878942"/>
    <lineage>
        <taxon>Bacteria</taxon>
        <taxon>Pseudomonadati</taxon>
        <taxon>Pseudomonadota</taxon>
        <taxon>Gammaproteobacteria</taxon>
        <taxon>Enterobacterales</taxon>
        <taxon>Yersiniaceae</taxon>
        <taxon>Candidatus Fukatsuia</taxon>
    </lineage>
</organism>
<evidence type="ECO:0000313" key="2">
    <source>
        <dbReference type="EMBL" id="AWK14145.1"/>
    </source>
</evidence>
<dbReference type="AlphaFoldDB" id="A0A2U8I7I1"/>
<keyword evidence="2" id="KW-0547">Nucleotide-binding</keyword>
<reference evidence="2 3" key="1">
    <citation type="submission" date="2017-05" db="EMBL/GenBank/DDBJ databases">
        <title>Genome sequence of Candidatus Fukatsuia symbiotica and Candidatus Hamiltonella defensa from Acyrthosiphon pisum strain 5D.</title>
        <authorList>
            <person name="Patel V.A."/>
            <person name="Chevignon G."/>
            <person name="Russell J.A."/>
            <person name="Oliver K.M."/>
        </authorList>
    </citation>
    <scope>NUCLEOTIDE SEQUENCE [LARGE SCALE GENOMIC DNA]</scope>
    <source>
        <strain evidence="2 3">5D</strain>
    </source>
</reference>
<name>A0A2U8I7I1_9GAMM</name>